<dbReference type="AlphaFoldDB" id="G7YK89"/>
<reference key="2">
    <citation type="submission" date="2011-10" db="EMBL/GenBank/DDBJ databases">
        <title>The genome and transcriptome sequence of Clonorchis sinensis provide insights into the carcinogenic liver fluke.</title>
        <authorList>
            <person name="Wang X."/>
            <person name="Huang Y."/>
            <person name="Chen W."/>
            <person name="Liu H."/>
            <person name="Guo L."/>
            <person name="Chen Y."/>
            <person name="Luo F."/>
            <person name="Zhou W."/>
            <person name="Sun J."/>
            <person name="Mao Q."/>
            <person name="Liang P."/>
            <person name="Zhou C."/>
            <person name="Tian Y."/>
            <person name="Men J."/>
            <person name="Lv X."/>
            <person name="Huang L."/>
            <person name="Zhou J."/>
            <person name="Hu Y."/>
            <person name="Li R."/>
            <person name="Zhang F."/>
            <person name="Lei H."/>
            <person name="Li X."/>
            <person name="Hu X."/>
            <person name="Liang C."/>
            <person name="Xu J."/>
            <person name="Wu Z."/>
            <person name="Yu X."/>
        </authorList>
    </citation>
    <scope>NUCLEOTIDE SEQUENCE</scope>
    <source>
        <strain>Henan</strain>
    </source>
</reference>
<dbReference type="EMBL" id="DF143480">
    <property type="protein sequence ID" value="GAA53371.1"/>
    <property type="molecule type" value="Genomic_DNA"/>
</dbReference>
<sequence length="298" mass="33847">MQNFWRVTHESRVNTEQARYAREAHIQYVMLAYTHDTNATGRLWCHQPYRLTRFTQQGGEWVLPMQLGRAGYNAHFQKTTARNKRGSRRGVSLTLVVARPLTLLLRRRLTITHDTLTREQQAGFPSVNGPNLGAASGTGTFSGDRKFSSQKHSTCVGVRESVTRQLESAFFGYAAATSTKECVQHQKLLWLLHVLPTPNHRLPKRVLFSLPNPEWCKRRGGQTLIGQRVSIRMPELVFGGVNTGKRLYDLTIIERTSQNQLDGIIPRTTISDCTTQMRIARNKVSTSALPVRNNDEMF</sequence>
<accession>G7YK89</accession>
<reference evidence="1" key="1">
    <citation type="journal article" date="2011" name="Genome Biol.">
        <title>The draft genome of the carcinogenic human liver fluke Clonorchis sinensis.</title>
        <authorList>
            <person name="Wang X."/>
            <person name="Chen W."/>
            <person name="Huang Y."/>
            <person name="Sun J."/>
            <person name="Men J."/>
            <person name="Liu H."/>
            <person name="Luo F."/>
            <person name="Guo L."/>
            <person name="Lv X."/>
            <person name="Deng C."/>
            <person name="Zhou C."/>
            <person name="Fan Y."/>
            <person name="Li X."/>
            <person name="Huang L."/>
            <person name="Hu Y."/>
            <person name="Liang C."/>
            <person name="Hu X."/>
            <person name="Xu J."/>
            <person name="Yu X."/>
        </authorList>
    </citation>
    <scope>NUCLEOTIDE SEQUENCE [LARGE SCALE GENOMIC DNA]</scope>
    <source>
        <strain evidence="1">Henan</strain>
    </source>
</reference>
<evidence type="ECO:0000313" key="1">
    <source>
        <dbReference type="EMBL" id="GAA53371.1"/>
    </source>
</evidence>
<name>G7YK89_CLOSI</name>
<evidence type="ECO:0000313" key="2">
    <source>
        <dbReference type="Proteomes" id="UP000008909"/>
    </source>
</evidence>
<proteinExistence type="predicted"/>
<keyword evidence="2" id="KW-1185">Reference proteome</keyword>
<gene>
    <name evidence="1" type="ORF">CLF_110092</name>
</gene>
<protein>
    <submittedName>
        <fullName evidence="1">Uncharacterized protein</fullName>
    </submittedName>
</protein>
<dbReference type="Proteomes" id="UP000008909">
    <property type="component" value="Unassembled WGS sequence"/>
</dbReference>
<organism evidence="1 2">
    <name type="scientific">Clonorchis sinensis</name>
    <name type="common">Chinese liver fluke</name>
    <dbReference type="NCBI Taxonomy" id="79923"/>
    <lineage>
        <taxon>Eukaryota</taxon>
        <taxon>Metazoa</taxon>
        <taxon>Spiralia</taxon>
        <taxon>Lophotrochozoa</taxon>
        <taxon>Platyhelminthes</taxon>
        <taxon>Trematoda</taxon>
        <taxon>Digenea</taxon>
        <taxon>Opisthorchiida</taxon>
        <taxon>Opisthorchiata</taxon>
        <taxon>Opisthorchiidae</taxon>
        <taxon>Clonorchis</taxon>
    </lineage>
</organism>